<reference evidence="1 2" key="1">
    <citation type="submission" date="2019-05" db="EMBL/GenBank/DDBJ databases">
        <authorList>
            <consortium name="Science for Life Laboratories"/>
        </authorList>
    </citation>
    <scope>NUCLEOTIDE SEQUENCE [LARGE SCALE GENOMIC DNA]</scope>
    <source>
        <strain evidence="1">Soil9</strain>
    </source>
</reference>
<dbReference type="RefSeq" id="WP_162671411.1">
    <property type="nucleotide sequence ID" value="NZ_LR593886.1"/>
</dbReference>
<sequence length="128" mass="13441">MTGFVSEHVEQVEHLEAVPVTADLVERLTREGLISMKDAAKCYKGNTHKSTVVRHAMKGVRATDGTTIRLEAIRIGGALCTSRPAILRFFAAQNAGSSSVPAAPTPAQNNRAALAAHKELAAVLGAPA</sequence>
<proteinExistence type="predicted"/>
<gene>
    <name evidence="1" type="ORF">SOIL9_04830</name>
</gene>
<dbReference type="AlphaFoldDB" id="A0A6P2DC27"/>
<dbReference type="Pfam" id="PF07618">
    <property type="entry name" value="DUF1580"/>
    <property type="match status" value="1"/>
</dbReference>
<dbReference type="InterPro" id="IPR011474">
    <property type="entry name" value="DUF1580"/>
</dbReference>
<dbReference type="Proteomes" id="UP000464178">
    <property type="component" value="Chromosome"/>
</dbReference>
<accession>A0A6P2DC27</accession>
<name>A0A6P2DC27_9BACT</name>
<dbReference type="KEGG" id="gms:SOIL9_04830"/>
<protein>
    <submittedName>
        <fullName evidence="1">: DUF1580</fullName>
    </submittedName>
</protein>
<evidence type="ECO:0000313" key="2">
    <source>
        <dbReference type="Proteomes" id="UP000464178"/>
    </source>
</evidence>
<evidence type="ECO:0000313" key="1">
    <source>
        <dbReference type="EMBL" id="VTR97905.1"/>
    </source>
</evidence>
<organism evidence="1 2">
    <name type="scientific">Gemmata massiliana</name>
    <dbReference type="NCBI Taxonomy" id="1210884"/>
    <lineage>
        <taxon>Bacteria</taxon>
        <taxon>Pseudomonadati</taxon>
        <taxon>Planctomycetota</taxon>
        <taxon>Planctomycetia</taxon>
        <taxon>Gemmatales</taxon>
        <taxon>Gemmataceae</taxon>
        <taxon>Gemmata</taxon>
    </lineage>
</organism>
<keyword evidence="2" id="KW-1185">Reference proteome</keyword>
<dbReference type="EMBL" id="LR593886">
    <property type="protein sequence ID" value="VTR97905.1"/>
    <property type="molecule type" value="Genomic_DNA"/>
</dbReference>